<accession>A0ABY7LV88</accession>
<dbReference type="Pfam" id="PF01510">
    <property type="entry name" value="Amidase_2"/>
    <property type="match status" value="1"/>
</dbReference>
<reference evidence="3 4" key="1">
    <citation type="submission" date="2022-12" db="EMBL/GenBank/DDBJ databases">
        <title>Hymenobacter canadensis sp. nov. isolated from lake water of the Cambridge Bay, Canada.</title>
        <authorList>
            <person name="Kim W.H."/>
            <person name="Lee Y.M."/>
        </authorList>
    </citation>
    <scope>NUCLEOTIDE SEQUENCE [LARGE SCALE GENOMIC DNA]</scope>
    <source>
        <strain evidence="3 4">PAMC 29467</strain>
        <plasmid evidence="3 4">unnamed2</plasmid>
    </source>
</reference>
<dbReference type="Gene3D" id="1.10.101.10">
    <property type="entry name" value="PGBD-like superfamily/PGBD"/>
    <property type="match status" value="1"/>
</dbReference>
<protein>
    <submittedName>
        <fullName evidence="3">N-acetylmuramoyl-L-alanine amidase</fullName>
    </submittedName>
</protein>
<dbReference type="InterPro" id="IPR036505">
    <property type="entry name" value="Amidase/PGRP_sf"/>
</dbReference>
<dbReference type="RefSeq" id="WP_269562304.1">
    <property type="nucleotide sequence ID" value="NZ_CP114769.1"/>
</dbReference>
<dbReference type="InterPro" id="IPR036366">
    <property type="entry name" value="PGBDSf"/>
</dbReference>
<dbReference type="SUPFAM" id="SSF47090">
    <property type="entry name" value="PGBD-like"/>
    <property type="match status" value="1"/>
</dbReference>
<dbReference type="Proteomes" id="UP001211005">
    <property type="component" value="Plasmid unnamed2"/>
</dbReference>
<keyword evidence="4" id="KW-1185">Reference proteome</keyword>
<evidence type="ECO:0000313" key="3">
    <source>
        <dbReference type="EMBL" id="WBA44286.1"/>
    </source>
</evidence>
<name>A0ABY7LV88_9BACT</name>
<proteinExistence type="predicted"/>
<keyword evidence="3" id="KW-0614">Plasmid</keyword>
<feature type="domain" description="N-acetylmuramoyl-L-alanine amidase" evidence="2">
    <location>
        <begin position="24"/>
        <end position="166"/>
    </location>
</feature>
<dbReference type="Gene3D" id="3.40.80.10">
    <property type="entry name" value="Peptidoglycan recognition protein-like"/>
    <property type="match status" value="1"/>
</dbReference>
<dbReference type="EMBL" id="CP114769">
    <property type="protein sequence ID" value="WBA44286.1"/>
    <property type="molecule type" value="Genomic_DNA"/>
</dbReference>
<dbReference type="InterPro" id="IPR036365">
    <property type="entry name" value="PGBD-like_sf"/>
</dbReference>
<evidence type="ECO:0000313" key="4">
    <source>
        <dbReference type="Proteomes" id="UP001211005"/>
    </source>
</evidence>
<dbReference type="SMART" id="SM00644">
    <property type="entry name" value="Ami_2"/>
    <property type="match status" value="1"/>
</dbReference>
<feature type="region of interest" description="Disordered" evidence="1">
    <location>
        <begin position="193"/>
        <end position="214"/>
    </location>
</feature>
<evidence type="ECO:0000256" key="1">
    <source>
        <dbReference type="SAM" id="MobiDB-lite"/>
    </source>
</evidence>
<dbReference type="Pfam" id="PF01471">
    <property type="entry name" value="PG_binding_1"/>
    <property type="match status" value="1"/>
</dbReference>
<dbReference type="InterPro" id="IPR002477">
    <property type="entry name" value="Peptidoglycan-bd-like"/>
</dbReference>
<geneLocation type="plasmid" evidence="3 4">
    <name>unnamed2</name>
</geneLocation>
<sequence>MIYSLIWLPSVLKSAGLKVALVEGWEERGRGDVGPTHGVICHHTATNDKRGNMPTLRTLLEGRSDLPGPLAQLGLGRDGTYYVLAAGRCNHAGKGIWQGLTNGNANFIGIEAENTGRANDFPWPAVQLDAYHRGVAAILKYIGKSATFCAAHKEYARPLGRKSDPVFDMVQFRREVTAILDGTAPAPTLIPAVEPTPAPGANGPRPTLRRGASGKWVEQLQRKIGVKVDGSFGPRTEAALRAFQREHNLVPDGIAGPKTWQLTDTLVTA</sequence>
<organism evidence="3 4">
    <name type="scientific">Hymenobacter canadensis</name>
    <dbReference type="NCBI Taxonomy" id="2999067"/>
    <lineage>
        <taxon>Bacteria</taxon>
        <taxon>Pseudomonadati</taxon>
        <taxon>Bacteroidota</taxon>
        <taxon>Cytophagia</taxon>
        <taxon>Cytophagales</taxon>
        <taxon>Hymenobacteraceae</taxon>
        <taxon>Hymenobacter</taxon>
    </lineage>
</organism>
<dbReference type="InterPro" id="IPR002502">
    <property type="entry name" value="Amidase_domain"/>
</dbReference>
<gene>
    <name evidence="3" type="ORF">O3303_21665</name>
</gene>
<dbReference type="SUPFAM" id="SSF55846">
    <property type="entry name" value="N-acetylmuramoyl-L-alanine amidase-like"/>
    <property type="match status" value="1"/>
</dbReference>
<evidence type="ECO:0000259" key="2">
    <source>
        <dbReference type="SMART" id="SM00644"/>
    </source>
</evidence>